<organism evidence="2 3">
    <name type="scientific">Ceutorhynchus assimilis</name>
    <name type="common">cabbage seed weevil</name>
    <dbReference type="NCBI Taxonomy" id="467358"/>
    <lineage>
        <taxon>Eukaryota</taxon>
        <taxon>Metazoa</taxon>
        <taxon>Ecdysozoa</taxon>
        <taxon>Arthropoda</taxon>
        <taxon>Hexapoda</taxon>
        <taxon>Insecta</taxon>
        <taxon>Pterygota</taxon>
        <taxon>Neoptera</taxon>
        <taxon>Endopterygota</taxon>
        <taxon>Coleoptera</taxon>
        <taxon>Polyphaga</taxon>
        <taxon>Cucujiformia</taxon>
        <taxon>Curculionidae</taxon>
        <taxon>Ceutorhynchinae</taxon>
        <taxon>Ceutorhynchus</taxon>
    </lineage>
</organism>
<evidence type="ECO:0000313" key="3">
    <source>
        <dbReference type="Proteomes" id="UP001152799"/>
    </source>
</evidence>
<evidence type="ECO:0000313" key="2">
    <source>
        <dbReference type="EMBL" id="CAG9760793.1"/>
    </source>
</evidence>
<sequence length="161" mass="19407">MKVVENEVQDLLELKNNMLSTIATLEQDNKVYVKEYKETQKELFTLRTRNLPVNINLDLSRQQIEHVPDQQVDGKQQLNERDRAHINNKLPMEANNEVKKENKMLILGDSSVFDLYKFIERQKTLDNFKTLICQAQRMLREYCRRYMWINQRIRQKGLRYC</sequence>
<name>A0A9N9MFC5_9CUCU</name>
<dbReference type="EMBL" id="OU892277">
    <property type="protein sequence ID" value="CAG9760793.1"/>
    <property type="molecule type" value="Genomic_DNA"/>
</dbReference>
<keyword evidence="3" id="KW-1185">Reference proteome</keyword>
<keyword evidence="1" id="KW-0175">Coiled coil</keyword>
<proteinExistence type="predicted"/>
<evidence type="ECO:0000256" key="1">
    <source>
        <dbReference type="SAM" id="Coils"/>
    </source>
</evidence>
<feature type="coiled-coil region" evidence="1">
    <location>
        <begin position="8"/>
        <end position="42"/>
    </location>
</feature>
<dbReference type="Proteomes" id="UP001152799">
    <property type="component" value="Chromosome 1"/>
</dbReference>
<gene>
    <name evidence="2" type="ORF">CEUTPL_LOCUS1514</name>
</gene>
<protein>
    <submittedName>
        <fullName evidence="2">Uncharacterized protein</fullName>
    </submittedName>
</protein>
<reference evidence="2" key="1">
    <citation type="submission" date="2022-01" db="EMBL/GenBank/DDBJ databases">
        <authorList>
            <person name="King R."/>
        </authorList>
    </citation>
    <scope>NUCLEOTIDE SEQUENCE</scope>
</reference>
<accession>A0A9N9MFC5</accession>
<dbReference type="AlphaFoldDB" id="A0A9N9MFC5"/>